<evidence type="ECO:0000313" key="1">
    <source>
        <dbReference type="EMBL" id="MCI67799.1"/>
    </source>
</evidence>
<dbReference type="Proteomes" id="UP000265520">
    <property type="component" value="Unassembled WGS sequence"/>
</dbReference>
<proteinExistence type="predicted"/>
<evidence type="ECO:0000313" key="2">
    <source>
        <dbReference type="Proteomes" id="UP000265520"/>
    </source>
</evidence>
<dbReference type="AlphaFoldDB" id="A0A392U302"/>
<comment type="caution">
    <text evidence="1">The sequence shown here is derived from an EMBL/GenBank/DDBJ whole genome shotgun (WGS) entry which is preliminary data.</text>
</comment>
<accession>A0A392U302</accession>
<name>A0A392U302_9FABA</name>
<sequence length="52" mass="5285">MGKSDLIPPVDDNPGVGASIKATIDCVADSLKGCVPETNVVPNVDTSMTPNT</sequence>
<protein>
    <submittedName>
        <fullName evidence="1">Uncharacterized protein</fullName>
    </submittedName>
</protein>
<feature type="non-terminal residue" evidence="1">
    <location>
        <position position="52"/>
    </location>
</feature>
<dbReference type="EMBL" id="LXQA010723909">
    <property type="protein sequence ID" value="MCI67799.1"/>
    <property type="molecule type" value="Genomic_DNA"/>
</dbReference>
<reference evidence="1 2" key="1">
    <citation type="journal article" date="2018" name="Front. Plant Sci.">
        <title>Red Clover (Trifolium pratense) and Zigzag Clover (T. medium) - A Picture of Genomic Similarities and Differences.</title>
        <authorList>
            <person name="Dluhosova J."/>
            <person name="Istvanek J."/>
            <person name="Nedelnik J."/>
            <person name="Repkova J."/>
        </authorList>
    </citation>
    <scope>NUCLEOTIDE SEQUENCE [LARGE SCALE GENOMIC DNA]</scope>
    <source>
        <strain evidence="2">cv. 10/8</strain>
        <tissue evidence="1">Leaf</tissue>
    </source>
</reference>
<keyword evidence="2" id="KW-1185">Reference proteome</keyword>
<organism evidence="1 2">
    <name type="scientific">Trifolium medium</name>
    <dbReference type="NCBI Taxonomy" id="97028"/>
    <lineage>
        <taxon>Eukaryota</taxon>
        <taxon>Viridiplantae</taxon>
        <taxon>Streptophyta</taxon>
        <taxon>Embryophyta</taxon>
        <taxon>Tracheophyta</taxon>
        <taxon>Spermatophyta</taxon>
        <taxon>Magnoliopsida</taxon>
        <taxon>eudicotyledons</taxon>
        <taxon>Gunneridae</taxon>
        <taxon>Pentapetalae</taxon>
        <taxon>rosids</taxon>
        <taxon>fabids</taxon>
        <taxon>Fabales</taxon>
        <taxon>Fabaceae</taxon>
        <taxon>Papilionoideae</taxon>
        <taxon>50 kb inversion clade</taxon>
        <taxon>NPAAA clade</taxon>
        <taxon>Hologalegina</taxon>
        <taxon>IRL clade</taxon>
        <taxon>Trifolieae</taxon>
        <taxon>Trifolium</taxon>
    </lineage>
</organism>